<keyword evidence="1" id="KW-0472">Membrane</keyword>
<dbReference type="EMBL" id="BOMH01000011">
    <property type="protein sequence ID" value="GID63609.1"/>
    <property type="molecule type" value="Genomic_DNA"/>
</dbReference>
<gene>
    <name evidence="2" type="ORF">Acy02nite_14900</name>
</gene>
<evidence type="ECO:0000313" key="2">
    <source>
        <dbReference type="EMBL" id="GID63609.1"/>
    </source>
</evidence>
<dbReference type="RefSeq" id="WP_203739056.1">
    <property type="nucleotide sequence ID" value="NZ_BAAAUC010000041.1"/>
</dbReference>
<accession>A0A919ID63</accession>
<keyword evidence="1" id="KW-1133">Transmembrane helix</keyword>
<sequence length="188" mass="20787">MIGWDRNVLRRPEDRIESLLVFLLVLVFLAGAPLLAWRAGKAGYSSDMRARDWERAHVFRVDAVLVEDSGTFGATGPRTVAPRAARATWTAPDGSARSGIVQTETEVRAGARIAIWVDDTGSPHMPPGRHSPASQGVLLAVAAVLCLLVALIGVHRAGRGLLDRRRDRAWTREWAQVGPRWSRDPRWR</sequence>
<dbReference type="PANTHER" id="PTHR42305:SF1">
    <property type="entry name" value="MEMBRANE PROTEIN RV1733C-RELATED"/>
    <property type="match status" value="1"/>
</dbReference>
<dbReference type="Proteomes" id="UP000619479">
    <property type="component" value="Unassembled WGS sequence"/>
</dbReference>
<dbReference type="AlphaFoldDB" id="A0A919ID63"/>
<organism evidence="2 3">
    <name type="scientific">Actinoplanes cyaneus</name>
    <dbReference type="NCBI Taxonomy" id="52696"/>
    <lineage>
        <taxon>Bacteria</taxon>
        <taxon>Bacillati</taxon>
        <taxon>Actinomycetota</taxon>
        <taxon>Actinomycetes</taxon>
        <taxon>Micromonosporales</taxon>
        <taxon>Micromonosporaceae</taxon>
        <taxon>Actinoplanes</taxon>
    </lineage>
</organism>
<dbReference type="InterPro" id="IPR039708">
    <property type="entry name" value="MT1774/Rv1733c-like"/>
</dbReference>
<feature type="transmembrane region" description="Helical" evidence="1">
    <location>
        <begin position="137"/>
        <end position="158"/>
    </location>
</feature>
<keyword evidence="1" id="KW-0812">Transmembrane</keyword>
<reference evidence="2" key="1">
    <citation type="submission" date="2021-01" db="EMBL/GenBank/DDBJ databases">
        <title>Whole genome shotgun sequence of Actinoplanes cyaneus NBRC 14990.</title>
        <authorList>
            <person name="Komaki H."/>
            <person name="Tamura T."/>
        </authorList>
    </citation>
    <scope>NUCLEOTIDE SEQUENCE</scope>
    <source>
        <strain evidence="2">NBRC 14990</strain>
    </source>
</reference>
<evidence type="ECO:0008006" key="4">
    <source>
        <dbReference type="Google" id="ProtNLM"/>
    </source>
</evidence>
<keyword evidence="3" id="KW-1185">Reference proteome</keyword>
<evidence type="ECO:0000313" key="3">
    <source>
        <dbReference type="Proteomes" id="UP000619479"/>
    </source>
</evidence>
<evidence type="ECO:0000256" key="1">
    <source>
        <dbReference type="SAM" id="Phobius"/>
    </source>
</evidence>
<proteinExistence type="predicted"/>
<comment type="caution">
    <text evidence="2">The sequence shown here is derived from an EMBL/GenBank/DDBJ whole genome shotgun (WGS) entry which is preliminary data.</text>
</comment>
<protein>
    <recommendedName>
        <fullName evidence="4">Integral membrane protein</fullName>
    </recommendedName>
</protein>
<dbReference type="PANTHER" id="PTHR42305">
    <property type="entry name" value="MEMBRANE PROTEIN RV1733C-RELATED"/>
    <property type="match status" value="1"/>
</dbReference>
<feature type="transmembrane region" description="Helical" evidence="1">
    <location>
        <begin position="20"/>
        <end position="39"/>
    </location>
</feature>
<name>A0A919ID63_9ACTN</name>